<feature type="domain" description="ABC transmembrane type-1" evidence="9">
    <location>
        <begin position="26"/>
        <end position="214"/>
    </location>
</feature>
<dbReference type="PANTHER" id="PTHR30614">
    <property type="entry name" value="MEMBRANE COMPONENT OF AMINO ACID ABC TRANSPORTER"/>
    <property type="match status" value="1"/>
</dbReference>
<evidence type="ECO:0000256" key="7">
    <source>
        <dbReference type="ARBA" id="ARBA00023136"/>
    </source>
</evidence>
<evidence type="ECO:0000259" key="9">
    <source>
        <dbReference type="PROSITE" id="PS50928"/>
    </source>
</evidence>
<keyword evidence="5" id="KW-0029">Amino-acid transport</keyword>
<evidence type="ECO:0000256" key="1">
    <source>
        <dbReference type="ARBA" id="ARBA00004651"/>
    </source>
</evidence>
<keyword evidence="6 8" id="KW-1133">Transmembrane helix</keyword>
<keyword evidence="2 8" id="KW-0813">Transport</keyword>
<keyword evidence="3" id="KW-1003">Cell membrane</keyword>
<proteinExistence type="inferred from homology"/>
<evidence type="ECO:0000256" key="4">
    <source>
        <dbReference type="ARBA" id="ARBA00022692"/>
    </source>
</evidence>
<accession>A0A0U9HIC4</accession>
<keyword evidence="7 8" id="KW-0472">Membrane</keyword>
<dbReference type="InterPro" id="IPR000515">
    <property type="entry name" value="MetI-like"/>
</dbReference>
<protein>
    <submittedName>
        <fullName evidence="10">Polar amino acid transport system permease protein</fullName>
    </submittedName>
</protein>
<evidence type="ECO:0000313" key="11">
    <source>
        <dbReference type="Proteomes" id="UP000062160"/>
    </source>
</evidence>
<dbReference type="InterPro" id="IPR043429">
    <property type="entry name" value="ArtM/GltK/GlnP/TcyL/YhdX-like"/>
</dbReference>
<dbReference type="InterPro" id="IPR010065">
    <property type="entry name" value="AA_ABC_transptr_permease_3TM"/>
</dbReference>
<comment type="subcellular location">
    <subcellularLocation>
        <location evidence="1 8">Cell membrane</location>
        <topology evidence="1 8">Multi-pass membrane protein</topology>
    </subcellularLocation>
</comment>
<evidence type="ECO:0000256" key="6">
    <source>
        <dbReference type="ARBA" id="ARBA00022989"/>
    </source>
</evidence>
<evidence type="ECO:0000256" key="8">
    <source>
        <dbReference type="RuleBase" id="RU363032"/>
    </source>
</evidence>
<dbReference type="STRING" id="224999.GCA_001485475_01672"/>
<evidence type="ECO:0000256" key="5">
    <source>
        <dbReference type="ARBA" id="ARBA00022970"/>
    </source>
</evidence>
<dbReference type="NCBIfam" id="TIGR01726">
    <property type="entry name" value="HEQRo_perm_3TM"/>
    <property type="match status" value="1"/>
</dbReference>
<dbReference type="GO" id="GO:0006865">
    <property type="term" value="P:amino acid transport"/>
    <property type="evidence" value="ECO:0007669"/>
    <property type="project" value="UniProtKB-KW"/>
</dbReference>
<dbReference type="PANTHER" id="PTHR30614:SF0">
    <property type="entry name" value="L-CYSTINE TRANSPORT SYSTEM PERMEASE PROTEIN TCYL"/>
    <property type="match status" value="1"/>
</dbReference>
<dbReference type="InterPro" id="IPR035906">
    <property type="entry name" value="MetI-like_sf"/>
</dbReference>
<dbReference type="SUPFAM" id="SSF161098">
    <property type="entry name" value="MetI-like"/>
    <property type="match status" value="1"/>
</dbReference>
<keyword evidence="4 8" id="KW-0812">Transmembrane</keyword>
<dbReference type="Gene3D" id="1.10.3720.10">
    <property type="entry name" value="MetI-like"/>
    <property type="match status" value="1"/>
</dbReference>
<keyword evidence="11" id="KW-1185">Reference proteome</keyword>
<reference evidence="10" key="1">
    <citation type="journal article" date="2016" name="Genome Announc.">
        <title>Draft Genome Sequence of the Syntrophic Lactate-Degrading Bacterium Tepidanaerobacter syntrophicus JLT.</title>
        <authorList>
            <person name="Matsuura N."/>
            <person name="Ohashi A."/>
            <person name="Tourlousse D.M."/>
            <person name="Sekiguchi Y."/>
        </authorList>
    </citation>
    <scope>NUCLEOTIDE SEQUENCE [LARGE SCALE GENOMIC DNA]</scope>
    <source>
        <strain evidence="10">JL</strain>
    </source>
</reference>
<comment type="similarity">
    <text evidence="8">Belongs to the binding-protein-dependent transport system permease family.</text>
</comment>
<feature type="transmembrane region" description="Helical" evidence="8">
    <location>
        <begin position="62"/>
        <end position="85"/>
    </location>
</feature>
<evidence type="ECO:0000256" key="2">
    <source>
        <dbReference type="ARBA" id="ARBA00022448"/>
    </source>
</evidence>
<dbReference type="Pfam" id="PF00528">
    <property type="entry name" value="BPD_transp_1"/>
    <property type="match status" value="1"/>
</dbReference>
<sequence length="232" mass="25740">MYQGLICMIELIQFFIKIWPELYKGLIVSLQLSAGALVLGFAIGLPMALARTYGKGLLRTLATAYIEIIRGTPMIVQLFIIYYGLPDFGILLDRMPAAILALGINSSAYQAEYFRGAILSIDEGQGLAAQALGMTKSQTIVNIILPQALRIVLPPWSNEVVYMVKYTSVAFLIAVPELMARGKMLITQTFKPIETLFWVGVVYIIVLSIIAKIVDIFERKLAIPGFQMSRED</sequence>
<gene>
    <name evidence="10" type="ORF">TSYNT_8172</name>
</gene>
<dbReference type="GO" id="GO:0022857">
    <property type="term" value="F:transmembrane transporter activity"/>
    <property type="evidence" value="ECO:0007669"/>
    <property type="project" value="InterPro"/>
</dbReference>
<organism evidence="10">
    <name type="scientific">Tepidanaerobacter syntrophicus</name>
    <dbReference type="NCBI Taxonomy" id="224999"/>
    <lineage>
        <taxon>Bacteria</taxon>
        <taxon>Bacillati</taxon>
        <taxon>Bacillota</taxon>
        <taxon>Clostridia</taxon>
        <taxon>Thermosediminibacterales</taxon>
        <taxon>Tepidanaerobacteraceae</taxon>
        <taxon>Tepidanaerobacter</taxon>
    </lineage>
</organism>
<dbReference type="CDD" id="cd06261">
    <property type="entry name" value="TM_PBP2"/>
    <property type="match status" value="1"/>
</dbReference>
<evidence type="ECO:0000313" key="10">
    <source>
        <dbReference type="EMBL" id="GAQ25636.1"/>
    </source>
</evidence>
<dbReference type="GO" id="GO:0043190">
    <property type="term" value="C:ATP-binding cassette (ABC) transporter complex"/>
    <property type="evidence" value="ECO:0007669"/>
    <property type="project" value="InterPro"/>
</dbReference>
<dbReference type="AlphaFoldDB" id="A0A0U9HIC4"/>
<feature type="transmembrane region" description="Helical" evidence="8">
    <location>
        <begin position="192"/>
        <end position="214"/>
    </location>
</feature>
<evidence type="ECO:0000256" key="3">
    <source>
        <dbReference type="ARBA" id="ARBA00022475"/>
    </source>
</evidence>
<dbReference type="Proteomes" id="UP000062160">
    <property type="component" value="Unassembled WGS sequence"/>
</dbReference>
<dbReference type="EMBL" id="DF977002">
    <property type="protein sequence ID" value="GAQ25636.1"/>
    <property type="molecule type" value="Genomic_DNA"/>
</dbReference>
<feature type="transmembrane region" description="Helical" evidence="8">
    <location>
        <begin position="26"/>
        <end position="50"/>
    </location>
</feature>
<name>A0A0U9HIC4_9FIRM</name>
<dbReference type="PROSITE" id="PS50928">
    <property type="entry name" value="ABC_TM1"/>
    <property type="match status" value="1"/>
</dbReference>